<name>A0ABV6C3U8_9ACTN</name>
<dbReference type="Gene3D" id="3.30.365.10">
    <property type="entry name" value="Aldehyde oxidase/xanthine dehydrogenase, molybdopterin binding domain"/>
    <property type="match status" value="4"/>
</dbReference>
<feature type="domain" description="Aldehyde oxidase/xanthine dehydrogenase a/b hammerhead" evidence="4">
    <location>
        <begin position="20"/>
        <end position="130"/>
    </location>
</feature>
<dbReference type="Gene3D" id="3.90.1170.50">
    <property type="entry name" value="Aldehyde oxidase/xanthine dehydrogenase, a/b hammerhead"/>
    <property type="match status" value="1"/>
</dbReference>
<sequence>MPGSILGTRVPRLEDPDLLTGAARYVADLRPAGLLHARFVRSSEAHGHVRAVKTADAAAMPGVVAVWGAKDLGLAPFHGFMVLNEACARPPLADDKVRFVGEPLAVVLAESEQAAADAVEAVEVDIQPLPAVVDPETALDPAAPLQFEELGTNLAAGFRDDGQDPLAGAHHVTRLRLLNQRLAAVPMEGHAILAAPGEPGGPFDLVVDVSTQMPHGFQARAARALGMAPERLRVRCPAVGGAFGGKPGVVAEHLVVMAAARRLGRPVRWVETRGENLLSMHGRGQVDYVELGFDDQARLVGARIQAVGDAGAYAGFGGALALGPTRLMAQGVYRLPALAYSAAAVLTNTTPVGAFRGAGRPEACELLERTMDLAATELGLDPVELRRRNLLTPQELPCRTLTGASYDSGDYPGVLARALELAGYEALRAEQAERRARGDHLALGIGVSVYVEVTAGGTGSELGGVRVGPDGRVQVTVGTSAHGQGHATAFAMVVADRLGVPLEAIEVVQSDTALVPRGGGTGGSRSLQVGGSAVAAACEEVLGRARELAAAALEAAPEDLVVSEDGRLTVAGVPSRGVSWAELAARAEEDGMPLAAQVDLVQDEPTFPFGAHVAVVEVDLDTGAVRPLRHVAVDDCGQVVNPLLVEGQQHGGAAQGIAQALYEEVVYDSNGQPRTTGLADYAMPSAAELPSLEVSGTVTPTPRNPLGAKGIGESATVGATPAVHNAVVDALAHLGVRHLDMPCTPERVWRAIQAARAGTLPPLWQDPPAALASLPPRSRAGRPEAADTDI</sequence>
<feature type="region of interest" description="Disordered" evidence="3">
    <location>
        <begin position="760"/>
        <end position="790"/>
    </location>
</feature>
<dbReference type="Pfam" id="PF20256">
    <property type="entry name" value="MoCoBD_2"/>
    <property type="match status" value="1"/>
</dbReference>
<reference evidence="5 6" key="1">
    <citation type="submission" date="2024-09" db="EMBL/GenBank/DDBJ databases">
        <authorList>
            <person name="Sun Q."/>
            <person name="Mori K."/>
        </authorList>
    </citation>
    <scope>NUCLEOTIDE SEQUENCE [LARGE SCALE GENOMIC DNA]</scope>
    <source>
        <strain evidence="5 6">JCM 15389</strain>
    </source>
</reference>
<dbReference type="Proteomes" id="UP001589788">
    <property type="component" value="Unassembled WGS sequence"/>
</dbReference>
<evidence type="ECO:0000256" key="2">
    <source>
        <dbReference type="ARBA" id="ARBA00023002"/>
    </source>
</evidence>
<dbReference type="Pfam" id="PF01315">
    <property type="entry name" value="Ald_Xan_dh_C"/>
    <property type="match status" value="1"/>
</dbReference>
<dbReference type="PANTHER" id="PTHR11908:SF132">
    <property type="entry name" value="ALDEHYDE OXIDASE 1-RELATED"/>
    <property type="match status" value="1"/>
</dbReference>
<keyword evidence="6" id="KW-1185">Reference proteome</keyword>
<gene>
    <name evidence="5" type="ORF">ACFFRE_09455</name>
</gene>
<organism evidence="5 6">
    <name type="scientific">Aciditerrimonas ferrireducens</name>
    <dbReference type="NCBI Taxonomy" id="667306"/>
    <lineage>
        <taxon>Bacteria</taxon>
        <taxon>Bacillati</taxon>
        <taxon>Actinomycetota</taxon>
        <taxon>Acidimicrobiia</taxon>
        <taxon>Acidimicrobiales</taxon>
        <taxon>Acidimicrobiaceae</taxon>
        <taxon>Aciditerrimonas</taxon>
    </lineage>
</organism>
<feature type="compositionally biased region" description="Low complexity" evidence="3">
    <location>
        <begin position="767"/>
        <end position="778"/>
    </location>
</feature>
<accession>A0ABV6C3U8</accession>
<dbReference type="SUPFAM" id="SSF54665">
    <property type="entry name" value="CO dehydrogenase molybdoprotein N-domain-like"/>
    <property type="match status" value="1"/>
</dbReference>
<dbReference type="SUPFAM" id="SSF56003">
    <property type="entry name" value="Molybdenum cofactor-binding domain"/>
    <property type="match status" value="1"/>
</dbReference>
<keyword evidence="1" id="KW-0500">Molybdenum</keyword>
<protein>
    <submittedName>
        <fullName evidence="5">Xanthine dehydrogenase family protein molybdopterin-binding subunit</fullName>
    </submittedName>
</protein>
<comment type="caution">
    <text evidence="5">The sequence shown here is derived from an EMBL/GenBank/DDBJ whole genome shotgun (WGS) entry which is preliminary data.</text>
</comment>
<dbReference type="InterPro" id="IPR016208">
    <property type="entry name" value="Ald_Oxase/xanthine_DH-like"/>
</dbReference>
<dbReference type="InterPro" id="IPR036856">
    <property type="entry name" value="Ald_Oxase/Xan_DH_a/b_sf"/>
</dbReference>
<dbReference type="PANTHER" id="PTHR11908">
    <property type="entry name" value="XANTHINE DEHYDROGENASE"/>
    <property type="match status" value="1"/>
</dbReference>
<evidence type="ECO:0000313" key="5">
    <source>
        <dbReference type="EMBL" id="MFC0082368.1"/>
    </source>
</evidence>
<evidence type="ECO:0000259" key="4">
    <source>
        <dbReference type="SMART" id="SM01008"/>
    </source>
</evidence>
<proteinExistence type="predicted"/>
<feature type="compositionally biased region" description="Basic and acidic residues" evidence="3">
    <location>
        <begin position="781"/>
        <end position="790"/>
    </location>
</feature>
<dbReference type="InterPro" id="IPR037165">
    <property type="entry name" value="AldOxase/xan_DH_Mopterin-bd_sf"/>
</dbReference>
<dbReference type="InterPro" id="IPR008274">
    <property type="entry name" value="AldOxase/xan_DH_MoCoBD1"/>
</dbReference>
<dbReference type="InterPro" id="IPR000674">
    <property type="entry name" value="Ald_Oxase/Xan_DH_a/b"/>
</dbReference>
<evidence type="ECO:0000256" key="1">
    <source>
        <dbReference type="ARBA" id="ARBA00022505"/>
    </source>
</evidence>
<dbReference type="EMBL" id="JBHLYQ010000094">
    <property type="protein sequence ID" value="MFC0082368.1"/>
    <property type="molecule type" value="Genomic_DNA"/>
</dbReference>
<dbReference type="InterPro" id="IPR046867">
    <property type="entry name" value="AldOxase/xan_DH_MoCoBD2"/>
</dbReference>
<dbReference type="SMART" id="SM01008">
    <property type="entry name" value="Ald_Xan_dh_C"/>
    <property type="match status" value="1"/>
</dbReference>
<evidence type="ECO:0000256" key="3">
    <source>
        <dbReference type="SAM" id="MobiDB-lite"/>
    </source>
</evidence>
<keyword evidence="2" id="KW-0560">Oxidoreductase</keyword>
<evidence type="ECO:0000313" key="6">
    <source>
        <dbReference type="Proteomes" id="UP001589788"/>
    </source>
</evidence>
<dbReference type="RefSeq" id="WP_377789929.1">
    <property type="nucleotide sequence ID" value="NZ_JBHLYQ010000094.1"/>
</dbReference>
<dbReference type="Pfam" id="PF02738">
    <property type="entry name" value="MoCoBD_1"/>
    <property type="match status" value="1"/>
</dbReference>